<dbReference type="OrthoDB" id="6365676at2759"/>
<accession>A0A9P7A1A3</accession>
<evidence type="ECO:0000256" key="5">
    <source>
        <dbReference type="PROSITE-ProRule" id="PRU00042"/>
    </source>
</evidence>
<evidence type="ECO:0000259" key="7">
    <source>
        <dbReference type="PROSITE" id="PS50157"/>
    </source>
</evidence>
<dbReference type="FunFam" id="3.30.160.60:FF:001732">
    <property type="entry name" value="Zgc:162936"/>
    <property type="match status" value="1"/>
</dbReference>
<keyword evidence="4" id="KW-0862">Zinc</keyword>
<dbReference type="InterPro" id="IPR036236">
    <property type="entry name" value="Znf_C2H2_sf"/>
</dbReference>
<feature type="domain" description="C2H2-type" evidence="7">
    <location>
        <begin position="141"/>
        <end position="170"/>
    </location>
</feature>
<sequence>MRTTSKNTRSLRSRSFSGRSSARYHPYGSGLPQPAPKRAAKSPLIAASTLTPGSSSQVGKSRKNARSLPVPVPVPNLTKKSRGRRVPTVNNAGGSGRARGYSDPLGSRIYLCDISGCGKCFARGEHLKRHIRSIHTNEKPHRCPYPGCGKEFSRHDNLGQHMKVHKDLPKLMERMGMVDDV</sequence>
<dbReference type="SUPFAM" id="SSF57667">
    <property type="entry name" value="beta-beta-alpha zinc fingers"/>
    <property type="match status" value="1"/>
</dbReference>
<dbReference type="SMART" id="SM00355">
    <property type="entry name" value="ZnF_C2H2"/>
    <property type="match status" value="2"/>
</dbReference>
<protein>
    <recommendedName>
        <fullName evidence="7">C2H2-type domain-containing protein</fullName>
    </recommendedName>
</protein>
<dbReference type="GO" id="GO:0045893">
    <property type="term" value="P:positive regulation of DNA-templated transcription"/>
    <property type="evidence" value="ECO:0007669"/>
    <property type="project" value="UniProtKB-ARBA"/>
</dbReference>
<evidence type="ECO:0000256" key="4">
    <source>
        <dbReference type="ARBA" id="ARBA00022833"/>
    </source>
</evidence>
<dbReference type="EMBL" id="JABBWD010000011">
    <property type="protein sequence ID" value="KAG1779621.1"/>
    <property type="molecule type" value="Genomic_DNA"/>
</dbReference>
<dbReference type="FunFam" id="3.30.160.60:FF:000125">
    <property type="entry name" value="Putative zinc finger protein 143"/>
    <property type="match status" value="1"/>
</dbReference>
<evidence type="ECO:0000256" key="1">
    <source>
        <dbReference type="ARBA" id="ARBA00022723"/>
    </source>
</evidence>
<keyword evidence="1" id="KW-0479">Metal-binding</keyword>
<dbReference type="GO" id="GO:0000785">
    <property type="term" value="C:chromatin"/>
    <property type="evidence" value="ECO:0007669"/>
    <property type="project" value="TreeGrafter"/>
</dbReference>
<evidence type="ECO:0000313" key="8">
    <source>
        <dbReference type="EMBL" id="KAG1779621.1"/>
    </source>
</evidence>
<feature type="compositionally biased region" description="Polar residues" evidence="6">
    <location>
        <begin position="48"/>
        <end position="59"/>
    </location>
</feature>
<gene>
    <name evidence="8" type="ORF">EV702DRAFT_965854</name>
</gene>
<dbReference type="PROSITE" id="PS00028">
    <property type="entry name" value="ZINC_FINGER_C2H2_1"/>
    <property type="match status" value="2"/>
</dbReference>
<proteinExistence type="predicted"/>
<keyword evidence="3 5" id="KW-0863">Zinc-finger</keyword>
<name>A0A9P7A1A3_9AGAM</name>
<keyword evidence="9" id="KW-1185">Reference proteome</keyword>
<dbReference type="GO" id="GO:0008270">
    <property type="term" value="F:zinc ion binding"/>
    <property type="evidence" value="ECO:0007669"/>
    <property type="project" value="UniProtKB-KW"/>
</dbReference>
<comment type="caution">
    <text evidence="8">The sequence shown here is derived from an EMBL/GenBank/DDBJ whole genome shotgun (WGS) entry which is preliminary data.</text>
</comment>
<dbReference type="Proteomes" id="UP000714275">
    <property type="component" value="Unassembled WGS sequence"/>
</dbReference>
<dbReference type="GO" id="GO:0000978">
    <property type="term" value="F:RNA polymerase II cis-regulatory region sequence-specific DNA binding"/>
    <property type="evidence" value="ECO:0007669"/>
    <property type="project" value="TreeGrafter"/>
</dbReference>
<keyword evidence="2" id="KW-0677">Repeat</keyword>
<feature type="region of interest" description="Disordered" evidence="6">
    <location>
        <begin position="1"/>
        <end position="95"/>
    </location>
</feature>
<evidence type="ECO:0000256" key="2">
    <source>
        <dbReference type="ARBA" id="ARBA00022737"/>
    </source>
</evidence>
<evidence type="ECO:0000256" key="6">
    <source>
        <dbReference type="SAM" id="MobiDB-lite"/>
    </source>
</evidence>
<dbReference type="GO" id="GO:0000981">
    <property type="term" value="F:DNA-binding transcription factor activity, RNA polymerase II-specific"/>
    <property type="evidence" value="ECO:0007669"/>
    <property type="project" value="UniProtKB-ARBA"/>
</dbReference>
<dbReference type="AlphaFoldDB" id="A0A9P7A1A3"/>
<evidence type="ECO:0000313" key="9">
    <source>
        <dbReference type="Proteomes" id="UP000714275"/>
    </source>
</evidence>
<dbReference type="Pfam" id="PF00096">
    <property type="entry name" value="zf-C2H2"/>
    <property type="match status" value="2"/>
</dbReference>
<feature type="domain" description="C2H2-type" evidence="7">
    <location>
        <begin position="110"/>
        <end position="140"/>
    </location>
</feature>
<dbReference type="PANTHER" id="PTHR14003:SF19">
    <property type="entry name" value="YY2 TRANSCRIPTION FACTOR"/>
    <property type="match status" value="1"/>
</dbReference>
<dbReference type="GO" id="GO:0031519">
    <property type="term" value="C:PcG protein complex"/>
    <property type="evidence" value="ECO:0007669"/>
    <property type="project" value="TreeGrafter"/>
</dbReference>
<dbReference type="InterPro" id="IPR013087">
    <property type="entry name" value="Znf_C2H2_type"/>
</dbReference>
<dbReference type="PANTHER" id="PTHR14003">
    <property type="entry name" value="TRANSCRIPTIONAL REPRESSOR PROTEIN YY"/>
    <property type="match status" value="1"/>
</dbReference>
<evidence type="ECO:0000256" key="3">
    <source>
        <dbReference type="ARBA" id="ARBA00022771"/>
    </source>
</evidence>
<feature type="compositionally biased region" description="Low complexity" evidence="6">
    <location>
        <begin position="13"/>
        <end position="23"/>
    </location>
</feature>
<organism evidence="8 9">
    <name type="scientific">Suillus placidus</name>
    <dbReference type="NCBI Taxonomy" id="48579"/>
    <lineage>
        <taxon>Eukaryota</taxon>
        <taxon>Fungi</taxon>
        <taxon>Dikarya</taxon>
        <taxon>Basidiomycota</taxon>
        <taxon>Agaricomycotina</taxon>
        <taxon>Agaricomycetes</taxon>
        <taxon>Agaricomycetidae</taxon>
        <taxon>Boletales</taxon>
        <taxon>Suillineae</taxon>
        <taxon>Suillaceae</taxon>
        <taxon>Suillus</taxon>
    </lineage>
</organism>
<reference evidence="8" key="1">
    <citation type="journal article" date="2020" name="New Phytol.">
        <title>Comparative genomics reveals dynamic genome evolution in host specialist ectomycorrhizal fungi.</title>
        <authorList>
            <person name="Lofgren L.A."/>
            <person name="Nguyen N.H."/>
            <person name="Vilgalys R."/>
            <person name="Ruytinx J."/>
            <person name="Liao H.L."/>
            <person name="Branco S."/>
            <person name="Kuo A."/>
            <person name="LaButti K."/>
            <person name="Lipzen A."/>
            <person name="Andreopoulos W."/>
            <person name="Pangilinan J."/>
            <person name="Riley R."/>
            <person name="Hundley H."/>
            <person name="Na H."/>
            <person name="Barry K."/>
            <person name="Grigoriev I.V."/>
            <person name="Stajich J.E."/>
            <person name="Kennedy P.G."/>
        </authorList>
    </citation>
    <scope>NUCLEOTIDE SEQUENCE</scope>
    <source>
        <strain evidence="8">DOB743</strain>
    </source>
</reference>
<dbReference type="Gene3D" id="3.30.160.60">
    <property type="entry name" value="Classic Zinc Finger"/>
    <property type="match status" value="2"/>
</dbReference>
<dbReference type="PROSITE" id="PS50157">
    <property type="entry name" value="ZINC_FINGER_C2H2_2"/>
    <property type="match status" value="2"/>
</dbReference>
<dbReference type="GO" id="GO:0005667">
    <property type="term" value="C:transcription regulator complex"/>
    <property type="evidence" value="ECO:0007669"/>
    <property type="project" value="TreeGrafter"/>
</dbReference>